<keyword evidence="14" id="KW-1185">Reference proteome</keyword>
<comment type="caution">
    <text evidence="13">The sequence shown here is derived from an EMBL/GenBank/DDBJ whole genome shotgun (WGS) entry which is preliminary data.</text>
</comment>
<dbReference type="PANTHER" id="PTHR43806:SF65">
    <property type="entry name" value="SERINE PROTEASE APRX"/>
    <property type="match status" value="1"/>
</dbReference>
<evidence type="ECO:0000259" key="11">
    <source>
        <dbReference type="Pfam" id="PF00082"/>
    </source>
</evidence>
<dbReference type="Gene3D" id="3.40.50.200">
    <property type="entry name" value="Peptidase S8/S53 domain"/>
    <property type="match status" value="1"/>
</dbReference>
<evidence type="ECO:0000313" key="14">
    <source>
        <dbReference type="Proteomes" id="UP001500866"/>
    </source>
</evidence>
<dbReference type="PROSITE" id="PS00138">
    <property type="entry name" value="SUBTILASE_SER"/>
    <property type="match status" value="1"/>
</dbReference>
<evidence type="ECO:0000256" key="3">
    <source>
        <dbReference type="ARBA" id="ARBA00022525"/>
    </source>
</evidence>
<name>A0ABP3RAT6_9BACI</name>
<feature type="active site" description="Charge relay system" evidence="8">
    <location>
        <position position="141"/>
    </location>
</feature>
<dbReference type="EMBL" id="BAAADS010000016">
    <property type="protein sequence ID" value="GAA0605321.1"/>
    <property type="molecule type" value="Genomic_DNA"/>
</dbReference>
<feature type="active site" description="Charge relay system" evidence="8">
    <location>
        <position position="467"/>
    </location>
</feature>
<dbReference type="InterPro" id="IPR023827">
    <property type="entry name" value="Peptidase_S8_Asp-AS"/>
</dbReference>
<feature type="domain" description="Peptidase S8/S53" evidence="11">
    <location>
        <begin position="132"/>
        <end position="517"/>
    </location>
</feature>
<evidence type="ECO:0000313" key="13">
    <source>
        <dbReference type="EMBL" id="GAA0605321.1"/>
    </source>
</evidence>
<evidence type="ECO:0000256" key="7">
    <source>
        <dbReference type="ARBA" id="ARBA00022825"/>
    </source>
</evidence>
<evidence type="ECO:0000256" key="5">
    <source>
        <dbReference type="ARBA" id="ARBA00022729"/>
    </source>
</evidence>
<dbReference type="Pfam" id="PF02225">
    <property type="entry name" value="PA"/>
    <property type="match status" value="1"/>
</dbReference>
<accession>A0ABP3RAT6</accession>
<dbReference type="PROSITE" id="PS00136">
    <property type="entry name" value="SUBTILASE_ASP"/>
    <property type="match status" value="1"/>
</dbReference>
<reference evidence="14" key="1">
    <citation type="journal article" date="2019" name="Int. J. Syst. Evol. Microbiol.">
        <title>The Global Catalogue of Microorganisms (GCM) 10K type strain sequencing project: providing services to taxonomists for standard genome sequencing and annotation.</title>
        <authorList>
            <consortium name="The Broad Institute Genomics Platform"/>
            <consortium name="The Broad Institute Genome Sequencing Center for Infectious Disease"/>
            <person name="Wu L."/>
            <person name="Ma J."/>
        </authorList>
    </citation>
    <scope>NUCLEOTIDE SEQUENCE [LARGE SCALE GENOMIC DNA]</scope>
    <source>
        <strain evidence="14">JCM 15395</strain>
    </source>
</reference>
<keyword evidence="6 8" id="KW-0378">Hydrolase</keyword>
<dbReference type="PROSITE" id="PS00137">
    <property type="entry name" value="SUBTILASE_HIS"/>
    <property type="match status" value="1"/>
</dbReference>
<comment type="similarity">
    <text evidence="1 8 9">Belongs to the peptidase S8 family.</text>
</comment>
<dbReference type="InterPro" id="IPR022398">
    <property type="entry name" value="Peptidase_S8_His-AS"/>
</dbReference>
<feature type="chain" id="PRO_5046026451" evidence="10">
    <location>
        <begin position="22"/>
        <end position="736"/>
    </location>
</feature>
<evidence type="ECO:0000256" key="9">
    <source>
        <dbReference type="RuleBase" id="RU003355"/>
    </source>
</evidence>
<keyword evidence="5 10" id="KW-0732">Signal</keyword>
<dbReference type="SUPFAM" id="SSF52743">
    <property type="entry name" value="Subtilisin-like"/>
    <property type="match status" value="1"/>
</dbReference>
<dbReference type="Gene3D" id="3.50.30.30">
    <property type="match status" value="1"/>
</dbReference>
<keyword evidence="4 8" id="KW-0645">Protease</keyword>
<proteinExistence type="inferred from homology"/>
<dbReference type="InterPro" id="IPR050131">
    <property type="entry name" value="Peptidase_S8_subtilisin-like"/>
</dbReference>
<dbReference type="PANTHER" id="PTHR43806">
    <property type="entry name" value="PEPTIDASE S8"/>
    <property type="match status" value="1"/>
</dbReference>
<evidence type="ECO:0000256" key="6">
    <source>
        <dbReference type="ARBA" id="ARBA00022801"/>
    </source>
</evidence>
<keyword evidence="3" id="KW-0964">Secreted</keyword>
<evidence type="ECO:0000256" key="4">
    <source>
        <dbReference type="ARBA" id="ARBA00022670"/>
    </source>
</evidence>
<dbReference type="PROSITE" id="PS51892">
    <property type="entry name" value="SUBTILASE"/>
    <property type="match status" value="1"/>
</dbReference>
<dbReference type="InterPro" id="IPR015500">
    <property type="entry name" value="Peptidase_S8_subtilisin-rel"/>
</dbReference>
<dbReference type="InterPro" id="IPR046450">
    <property type="entry name" value="PA_dom_sf"/>
</dbReference>
<dbReference type="InterPro" id="IPR003137">
    <property type="entry name" value="PA_domain"/>
</dbReference>
<keyword evidence="7 8" id="KW-0720">Serine protease</keyword>
<dbReference type="CDD" id="cd07474">
    <property type="entry name" value="Peptidases_S8_subtilisin_Vpr-like"/>
    <property type="match status" value="1"/>
</dbReference>
<dbReference type="GO" id="GO:0008233">
    <property type="term" value="F:peptidase activity"/>
    <property type="evidence" value="ECO:0007669"/>
    <property type="project" value="UniProtKB-KW"/>
</dbReference>
<feature type="domain" description="PA" evidence="12">
    <location>
        <begin position="327"/>
        <end position="404"/>
    </location>
</feature>
<sequence>MRYIMILILTAISLLPSTTDAAINQTSDNNNNKASVIIEVEGDPHEHKQYINNHYPYVEVIAVYDTLFNGIALKASPKRFERMGSLDFIKAIHPTTVFETNVTRSQQPGKLTESMKKNAVIPAAINNTDYTGDGVQVAVIDTGIAYNHPDLTENYKDGFDLVDLDGDPMETLKSQGIPTMHGTHVAGIIAADGQMTGVAPDADIYAYRALGPGGRGTSVQVIAALEQAVLDGADVINLSLGNAVNGPDFPTSVAVNRAVEKGVTVVIANGNSGPKKWTVGSPATAAKAISVGAAAHPQKVPYLKESLLDKKIPLTLMAGSQPWEFTTDYEVAPFSGKNVQGKIALIERGKVPFYKLAKRAEEAGAIAVLIYNNTKGSFRGSVENTGNPVRIPVASVTKDEGEWLLQHTKNNHLYMDTNYATTKLDIAAFSSRGPVTVNWDLKPDVSAPGTNILSTVPGGYMQLQGTSMAAPHVSGAIALIREAHPDWSTKQISGALKTTAHTISGKNDTPISPIIQGMGEINPKAAINTTSILYNPLLSYGKIDSYKETKTIHLKVENTSKHQQTYTFKTPDMKRGIMWHLPLSFTIPSGETRKVPVELSVNSSLLDNGIHQGWLTLKQDDKTYELPYLFINQTADYPKAMGFGFSLKPFSNEKYMYQMYVTEPAESVEVNLYNPDTLIYDRTFLKMEDVEAGMVKGHLKKSELGKPGKYHAVITVHLKNGQIESHQTEVTIVKKP</sequence>
<dbReference type="SUPFAM" id="SSF52025">
    <property type="entry name" value="PA domain"/>
    <property type="match status" value="1"/>
</dbReference>
<feature type="signal peptide" evidence="10">
    <location>
        <begin position="1"/>
        <end position="21"/>
    </location>
</feature>
<dbReference type="RefSeq" id="WP_343813211.1">
    <property type="nucleotide sequence ID" value="NZ_BAAADS010000016.1"/>
</dbReference>
<dbReference type="PRINTS" id="PR00723">
    <property type="entry name" value="SUBTILISIN"/>
</dbReference>
<dbReference type="GO" id="GO:0006508">
    <property type="term" value="P:proteolysis"/>
    <property type="evidence" value="ECO:0007669"/>
    <property type="project" value="UniProtKB-KW"/>
</dbReference>
<evidence type="ECO:0000259" key="12">
    <source>
        <dbReference type="Pfam" id="PF02225"/>
    </source>
</evidence>
<evidence type="ECO:0000256" key="8">
    <source>
        <dbReference type="PROSITE-ProRule" id="PRU01240"/>
    </source>
</evidence>
<gene>
    <name evidence="13" type="primary">vpr</name>
    <name evidence="13" type="ORF">GCM10009001_23220</name>
</gene>
<organism evidence="13 14">
    <name type="scientific">Virgibacillus siamensis</name>
    <dbReference type="NCBI Taxonomy" id="480071"/>
    <lineage>
        <taxon>Bacteria</taxon>
        <taxon>Bacillati</taxon>
        <taxon>Bacillota</taxon>
        <taxon>Bacilli</taxon>
        <taxon>Bacillales</taxon>
        <taxon>Bacillaceae</taxon>
        <taxon>Virgibacillus</taxon>
    </lineage>
</organism>
<dbReference type="InterPro" id="IPR034213">
    <property type="entry name" value="S8_Vpr-like"/>
</dbReference>
<protein>
    <submittedName>
        <fullName evidence="13">Serine protease Vpr</fullName>
    </submittedName>
</protein>
<dbReference type="InterPro" id="IPR000209">
    <property type="entry name" value="Peptidase_S8/S53_dom"/>
</dbReference>
<dbReference type="Pfam" id="PF00082">
    <property type="entry name" value="Peptidase_S8"/>
    <property type="match status" value="1"/>
</dbReference>
<evidence type="ECO:0000256" key="10">
    <source>
        <dbReference type="SAM" id="SignalP"/>
    </source>
</evidence>
<evidence type="ECO:0000256" key="2">
    <source>
        <dbReference type="ARBA" id="ARBA00022512"/>
    </source>
</evidence>
<feature type="active site" description="Charge relay system" evidence="8">
    <location>
        <position position="181"/>
    </location>
</feature>
<keyword evidence="2" id="KW-0134">Cell wall</keyword>
<dbReference type="Proteomes" id="UP001500866">
    <property type="component" value="Unassembled WGS sequence"/>
</dbReference>
<evidence type="ECO:0000256" key="1">
    <source>
        <dbReference type="ARBA" id="ARBA00011073"/>
    </source>
</evidence>
<dbReference type="InterPro" id="IPR036852">
    <property type="entry name" value="Peptidase_S8/S53_dom_sf"/>
</dbReference>
<dbReference type="InterPro" id="IPR023828">
    <property type="entry name" value="Peptidase_S8_Ser-AS"/>
</dbReference>